<keyword evidence="1" id="KW-0732">Signal</keyword>
<protein>
    <recommendedName>
        <fullName evidence="4">Lipoprotein</fullName>
    </recommendedName>
</protein>
<evidence type="ECO:0000313" key="3">
    <source>
        <dbReference type="Proteomes" id="UP001494588"/>
    </source>
</evidence>
<comment type="caution">
    <text evidence="2">The sequence shown here is derived from an EMBL/GenBank/DDBJ whole genome shotgun (WGS) entry which is preliminary data.</text>
</comment>
<dbReference type="EMBL" id="JAZHGC010000011">
    <property type="protein sequence ID" value="MEM5287094.1"/>
    <property type="molecule type" value="Genomic_DNA"/>
</dbReference>
<keyword evidence="3" id="KW-1185">Reference proteome</keyword>
<dbReference type="Proteomes" id="UP001494588">
    <property type="component" value="Unassembled WGS sequence"/>
</dbReference>
<evidence type="ECO:0008006" key="4">
    <source>
        <dbReference type="Google" id="ProtNLM"/>
    </source>
</evidence>
<feature type="chain" id="PRO_5046474136" description="Lipoprotein" evidence="1">
    <location>
        <begin position="27"/>
        <end position="136"/>
    </location>
</feature>
<name>A0ABU9QCD9_9BURK</name>
<organism evidence="2 3">
    <name type="scientific">Paraburkholderia sabiae</name>
    <dbReference type="NCBI Taxonomy" id="273251"/>
    <lineage>
        <taxon>Bacteria</taxon>
        <taxon>Pseudomonadati</taxon>
        <taxon>Pseudomonadota</taxon>
        <taxon>Betaproteobacteria</taxon>
        <taxon>Burkholderiales</taxon>
        <taxon>Burkholderiaceae</taxon>
        <taxon>Paraburkholderia</taxon>
    </lineage>
</organism>
<feature type="signal peptide" evidence="1">
    <location>
        <begin position="1"/>
        <end position="26"/>
    </location>
</feature>
<evidence type="ECO:0000256" key="1">
    <source>
        <dbReference type="SAM" id="SignalP"/>
    </source>
</evidence>
<evidence type="ECO:0000313" key="2">
    <source>
        <dbReference type="EMBL" id="MEM5287094.1"/>
    </source>
</evidence>
<gene>
    <name evidence="2" type="ORF">V4C55_15335</name>
</gene>
<dbReference type="RefSeq" id="WP_201657123.1">
    <property type="nucleotide sequence ID" value="NZ_CAJHCS010000026.1"/>
</dbReference>
<reference evidence="2 3" key="1">
    <citation type="submission" date="2024-01" db="EMBL/GenBank/DDBJ databases">
        <title>The diversity of rhizobia nodulating Mimosa spp. in eleven states of Brazil covering several biomes is determined by host plant, location, and edaphic factors.</title>
        <authorList>
            <person name="Rouws L."/>
            <person name="Barauna A."/>
            <person name="Beukes C."/>
            <person name="De Faria S.M."/>
            <person name="Gross E."/>
            <person name="Dos Reis Junior F.B."/>
            <person name="Simon M."/>
            <person name="Maluk M."/>
            <person name="Odee D.W."/>
            <person name="Kenicer G."/>
            <person name="Young J.P.W."/>
            <person name="Reis V.M."/>
            <person name="Zilli J."/>
            <person name="James E.K."/>
        </authorList>
    </citation>
    <scope>NUCLEOTIDE SEQUENCE [LARGE SCALE GENOMIC DNA]</scope>
    <source>
        <strain evidence="2 3">JPY77</strain>
    </source>
</reference>
<sequence length="136" mass="14298">MKFLSASTFVAAAAAALAVTSTAALAATPGNGDNLSCAIGYVTGVGGAADSMREYLATPDRDRFRYVADHPLQCQVSDDGRAKGCTGVDNLRNEKVSVYDDIDSATIAVVARVELEHGQTYPAIIVVQKKDVRCDN</sequence>
<proteinExistence type="predicted"/>
<accession>A0ABU9QCD9</accession>